<dbReference type="Proteomes" id="UP001223743">
    <property type="component" value="Unassembled WGS sequence"/>
</dbReference>
<dbReference type="EMBL" id="JAUSWJ010000001">
    <property type="protein sequence ID" value="MDQ0517567.1"/>
    <property type="molecule type" value="Genomic_DNA"/>
</dbReference>
<proteinExistence type="inferred from homology"/>
<protein>
    <submittedName>
        <fullName evidence="4">dTDP-4-amino-4,6-dideoxygalactose transaminase</fullName>
    </submittedName>
</protein>
<dbReference type="InterPro" id="IPR000653">
    <property type="entry name" value="DegT/StrS_aminotransferase"/>
</dbReference>
<name>A0ABU0M9B9_9HYPH</name>
<comment type="similarity">
    <text evidence="2 3">Belongs to the DegT/DnrJ/EryC1 family.</text>
</comment>
<keyword evidence="1 3" id="KW-0663">Pyridoxal phosphate</keyword>
<evidence type="ECO:0000256" key="1">
    <source>
        <dbReference type="ARBA" id="ARBA00022898"/>
    </source>
</evidence>
<evidence type="ECO:0000313" key="5">
    <source>
        <dbReference type="Proteomes" id="UP001223743"/>
    </source>
</evidence>
<evidence type="ECO:0000256" key="2">
    <source>
        <dbReference type="ARBA" id="ARBA00037999"/>
    </source>
</evidence>
<dbReference type="InterPro" id="IPR015424">
    <property type="entry name" value="PyrdxlP-dep_Trfase"/>
</dbReference>
<dbReference type="InterPro" id="IPR015421">
    <property type="entry name" value="PyrdxlP-dep_Trfase_major"/>
</dbReference>
<dbReference type="RefSeq" id="WP_266283069.1">
    <property type="nucleotide sequence ID" value="NZ_JAPKNF010000002.1"/>
</dbReference>
<organism evidence="4 5">
    <name type="scientific">Kaistia geumhonensis</name>
    <dbReference type="NCBI Taxonomy" id="410839"/>
    <lineage>
        <taxon>Bacteria</taxon>
        <taxon>Pseudomonadati</taxon>
        <taxon>Pseudomonadota</taxon>
        <taxon>Alphaproteobacteria</taxon>
        <taxon>Hyphomicrobiales</taxon>
        <taxon>Kaistiaceae</taxon>
        <taxon>Kaistia</taxon>
    </lineage>
</organism>
<evidence type="ECO:0000256" key="3">
    <source>
        <dbReference type="RuleBase" id="RU004508"/>
    </source>
</evidence>
<dbReference type="CDD" id="cd00616">
    <property type="entry name" value="AHBA_syn"/>
    <property type="match status" value="1"/>
</dbReference>
<evidence type="ECO:0000313" key="4">
    <source>
        <dbReference type="EMBL" id="MDQ0517567.1"/>
    </source>
</evidence>
<accession>A0ABU0M9B9</accession>
<gene>
    <name evidence="4" type="ORF">QO015_003180</name>
</gene>
<keyword evidence="5" id="KW-1185">Reference proteome</keyword>
<dbReference type="PIRSF" id="PIRSF000390">
    <property type="entry name" value="PLP_StrS"/>
    <property type="match status" value="1"/>
</dbReference>
<dbReference type="SUPFAM" id="SSF53383">
    <property type="entry name" value="PLP-dependent transferases"/>
    <property type="match status" value="1"/>
</dbReference>
<comment type="caution">
    <text evidence="4">The sequence shown here is derived from an EMBL/GenBank/DDBJ whole genome shotgun (WGS) entry which is preliminary data.</text>
</comment>
<dbReference type="PANTHER" id="PTHR30244:SF36">
    <property type="entry name" value="3-OXO-GLUCOSE-6-PHOSPHATE:GLUTAMATE AMINOTRANSFERASE"/>
    <property type="match status" value="1"/>
</dbReference>
<dbReference type="Gene3D" id="3.40.640.10">
    <property type="entry name" value="Type I PLP-dependent aspartate aminotransferase-like (Major domain)"/>
    <property type="match status" value="1"/>
</dbReference>
<dbReference type="Gene3D" id="3.90.1150.10">
    <property type="entry name" value="Aspartate Aminotransferase, domain 1"/>
    <property type="match status" value="1"/>
</dbReference>
<dbReference type="InterPro" id="IPR015422">
    <property type="entry name" value="PyrdxlP-dep_Trfase_small"/>
</dbReference>
<dbReference type="Pfam" id="PF01041">
    <property type="entry name" value="DegT_DnrJ_EryC1"/>
    <property type="match status" value="1"/>
</dbReference>
<sequence>MTPFLDLRAQYRAIGPDLERAVISTMRAGTFVLGEPVERFEADFARYCGTSFAVAVNSGTSAIHLALLAAGIGPGDEVITVSATFVATTAAIVNAGATPVFVDIDPVTWTMRPDLIAAKVTSRTKAIMPVHLHGRLADMAAITALAQRFGLVVIEDAAQAHGAERAGVRAGAFGDIGCFSFYPGKNLGACGEGGAITTNRADIAAAVRSLRDWGQEGKYNHVRQGFNFRMDAIQGAILGVKLPRLDEWNGARRRIANGYGRALSSRVSVPSGPIGMDHACHVYAIRVPDRDAIRAGLDEAGIATGIHYPCPVHLQPAYRWLGYGAGDLPQSEALARETLSLPLYPELPSDDVDAVITALTTLTAERLARTA</sequence>
<dbReference type="PANTHER" id="PTHR30244">
    <property type="entry name" value="TRANSAMINASE"/>
    <property type="match status" value="1"/>
</dbReference>
<reference evidence="4 5" key="1">
    <citation type="submission" date="2023-07" db="EMBL/GenBank/DDBJ databases">
        <title>Genomic Encyclopedia of Type Strains, Phase IV (KMG-IV): sequencing the most valuable type-strain genomes for metagenomic binning, comparative biology and taxonomic classification.</title>
        <authorList>
            <person name="Goeker M."/>
        </authorList>
    </citation>
    <scope>NUCLEOTIDE SEQUENCE [LARGE SCALE GENOMIC DNA]</scope>
    <source>
        <strain evidence="4 5">B1-1</strain>
    </source>
</reference>